<keyword evidence="2" id="KW-0472">Membrane</keyword>
<evidence type="ECO:0000313" key="3">
    <source>
        <dbReference type="EMBL" id="MBO8424367.1"/>
    </source>
</evidence>
<name>A0A940DHQ5_9FIRM</name>
<feature type="compositionally biased region" description="Basic and acidic residues" evidence="1">
    <location>
        <begin position="1"/>
        <end position="15"/>
    </location>
</feature>
<comment type="caution">
    <text evidence="3">The sequence shown here is derived from an EMBL/GenBank/DDBJ whole genome shotgun (WGS) entry which is preliminary data.</text>
</comment>
<accession>A0A940DHQ5</accession>
<evidence type="ECO:0000313" key="4">
    <source>
        <dbReference type="Proteomes" id="UP000727857"/>
    </source>
</evidence>
<dbReference type="EMBL" id="JADINF010000128">
    <property type="protein sequence ID" value="MBO8424367.1"/>
    <property type="molecule type" value="Genomic_DNA"/>
</dbReference>
<protein>
    <submittedName>
        <fullName evidence="3">Uncharacterized protein</fullName>
    </submittedName>
</protein>
<feature type="compositionally biased region" description="Acidic residues" evidence="1">
    <location>
        <begin position="73"/>
        <end position="149"/>
    </location>
</feature>
<organism evidence="3 4">
    <name type="scientific">Candidatus Stercoripulliclostridium pullicola</name>
    <dbReference type="NCBI Taxonomy" id="2840953"/>
    <lineage>
        <taxon>Bacteria</taxon>
        <taxon>Bacillati</taxon>
        <taxon>Bacillota</taxon>
        <taxon>Clostridia</taxon>
        <taxon>Eubacteriales</taxon>
        <taxon>Candidatus Stercoripulliclostridium</taxon>
    </lineage>
</organism>
<feature type="transmembrane region" description="Helical" evidence="2">
    <location>
        <begin position="28"/>
        <end position="47"/>
    </location>
</feature>
<dbReference type="AlphaFoldDB" id="A0A940DHQ5"/>
<proteinExistence type="predicted"/>
<keyword evidence="2" id="KW-1133">Transmembrane helix</keyword>
<evidence type="ECO:0000256" key="2">
    <source>
        <dbReference type="SAM" id="Phobius"/>
    </source>
</evidence>
<keyword evidence="2" id="KW-0812">Transmembrane</keyword>
<feature type="region of interest" description="Disordered" evidence="1">
    <location>
        <begin position="1"/>
        <end position="22"/>
    </location>
</feature>
<sequence length="371" mass="40137">MENNEFERSGSDVRKNKGSRPAGRLKRVFTVIAITVITMALIFSVAGCGEEENKDDNATPGITVPETPADPSADTDDPSADTDDPSADEDDPVIDPDDPVIDPDDPVIDPDDPVIDPDPENPGEDIPPEDVPPEDVPPEDKPPEEENPGQEDPSTEIPGSIDEVDEVDEINYFADEFIERVNQNYGDALAKRMIGASATRENLANADWSISQGSERGISQIEVKTTYESGLDTIIRVGTITFDQEYSIQDILNGNAGSPIVARAYNASVETTNIDDNLDLGKTVIQTIDADNNLKGDIWCSIGSPTSIAGNTYREITVYQITDNGVQNFTIWALANGTSDPEVIKNNIKENKISGSGTQSTEYTFAGEKIK</sequence>
<feature type="region of interest" description="Disordered" evidence="1">
    <location>
        <begin position="50"/>
        <end position="161"/>
    </location>
</feature>
<gene>
    <name evidence="3" type="ORF">IAB16_05065</name>
</gene>
<evidence type="ECO:0000256" key="1">
    <source>
        <dbReference type="SAM" id="MobiDB-lite"/>
    </source>
</evidence>
<dbReference type="Proteomes" id="UP000727857">
    <property type="component" value="Unassembled WGS sequence"/>
</dbReference>
<reference evidence="3" key="1">
    <citation type="submission" date="2020-10" db="EMBL/GenBank/DDBJ databases">
        <authorList>
            <person name="Gilroy R."/>
        </authorList>
    </citation>
    <scope>NUCLEOTIDE SEQUENCE</scope>
    <source>
        <strain evidence="3">517</strain>
    </source>
</reference>
<reference evidence="3" key="2">
    <citation type="journal article" date="2021" name="PeerJ">
        <title>Extensive microbial diversity within the chicken gut microbiome revealed by metagenomics and culture.</title>
        <authorList>
            <person name="Gilroy R."/>
            <person name="Ravi A."/>
            <person name="Getino M."/>
            <person name="Pursley I."/>
            <person name="Horton D.L."/>
            <person name="Alikhan N.F."/>
            <person name="Baker D."/>
            <person name="Gharbi K."/>
            <person name="Hall N."/>
            <person name="Watson M."/>
            <person name="Adriaenssens E.M."/>
            <person name="Foster-Nyarko E."/>
            <person name="Jarju S."/>
            <person name="Secka A."/>
            <person name="Antonio M."/>
            <person name="Oren A."/>
            <person name="Chaudhuri R.R."/>
            <person name="La Ragione R."/>
            <person name="Hildebrand F."/>
            <person name="Pallen M.J."/>
        </authorList>
    </citation>
    <scope>NUCLEOTIDE SEQUENCE</scope>
    <source>
        <strain evidence="3">517</strain>
    </source>
</reference>